<dbReference type="EMBL" id="PJQY01002214">
    <property type="protein sequence ID" value="PQP95624.1"/>
    <property type="molecule type" value="Genomic_DNA"/>
</dbReference>
<proteinExistence type="predicted"/>
<keyword evidence="3" id="KW-1185">Reference proteome</keyword>
<gene>
    <name evidence="2" type="ORF">Pyn_12763</name>
</gene>
<dbReference type="Proteomes" id="UP000250321">
    <property type="component" value="Unassembled WGS sequence"/>
</dbReference>
<feature type="transmembrane region" description="Helical" evidence="1">
    <location>
        <begin position="64"/>
        <end position="84"/>
    </location>
</feature>
<dbReference type="AlphaFoldDB" id="A0A314XM71"/>
<reference evidence="2 3" key="1">
    <citation type="submission" date="2018-02" db="EMBL/GenBank/DDBJ databases">
        <title>Draft genome of wild Prunus yedoensis var. nudiflora.</title>
        <authorList>
            <person name="Baek S."/>
            <person name="Kim J.-H."/>
            <person name="Choi K."/>
            <person name="Kim G.-B."/>
            <person name="Cho A."/>
            <person name="Jang H."/>
            <person name="Shin C.-H."/>
            <person name="Yu H.-J."/>
            <person name="Mun J.-H."/>
        </authorList>
    </citation>
    <scope>NUCLEOTIDE SEQUENCE [LARGE SCALE GENOMIC DNA]</scope>
    <source>
        <strain evidence="3">cv. Jeju island</strain>
        <tissue evidence="2">Leaf</tissue>
    </source>
</reference>
<keyword evidence="1" id="KW-1133">Transmembrane helix</keyword>
<protein>
    <submittedName>
        <fullName evidence="2">Uncharacterized protein</fullName>
    </submittedName>
</protein>
<evidence type="ECO:0000256" key="1">
    <source>
        <dbReference type="SAM" id="Phobius"/>
    </source>
</evidence>
<organism evidence="2 3">
    <name type="scientific">Prunus yedoensis var. nudiflora</name>
    <dbReference type="NCBI Taxonomy" id="2094558"/>
    <lineage>
        <taxon>Eukaryota</taxon>
        <taxon>Viridiplantae</taxon>
        <taxon>Streptophyta</taxon>
        <taxon>Embryophyta</taxon>
        <taxon>Tracheophyta</taxon>
        <taxon>Spermatophyta</taxon>
        <taxon>Magnoliopsida</taxon>
        <taxon>eudicotyledons</taxon>
        <taxon>Gunneridae</taxon>
        <taxon>Pentapetalae</taxon>
        <taxon>rosids</taxon>
        <taxon>fabids</taxon>
        <taxon>Rosales</taxon>
        <taxon>Rosaceae</taxon>
        <taxon>Amygdaloideae</taxon>
        <taxon>Amygdaleae</taxon>
        <taxon>Prunus</taxon>
    </lineage>
</organism>
<evidence type="ECO:0000313" key="3">
    <source>
        <dbReference type="Proteomes" id="UP000250321"/>
    </source>
</evidence>
<keyword evidence="1" id="KW-0812">Transmembrane</keyword>
<name>A0A314XM71_PRUYE</name>
<sequence length="96" mass="10861">MHVSVNIFRTSQTKPKRSNVYDAAVMFRHSNPKPICQSSLPFHRVLSGPPPPHGTQQKFYKNTLSVVSLVLSFFLPIDFISQAWPLETPLRVGVEL</sequence>
<accession>A0A314XM71</accession>
<comment type="caution">
    <text evidence="2">The sequence shown here is derived from an EMBL/GenBank/DDBJ whole genome shotgun (WGS) entry which is preliminary data.</text>
</comment>
<evidence type="ECO:0000313" key="2">
    <source>
        <dbReference type="EMBL" id="PQP95624.1"/>
    </source>
</evidence>
<keyword evidence="1" id="KW-0472">Membrane</keyword>